<evidence type="ECO:0000313" key="1">
    <source>
        <dbReference type="EMBL" id="ARF10206.1"/>
    </source>
</evidence>
<organism evidence="1">
    <name type="scientific">Hokovirus HKV1</name>
    <dbReference type="NCBI Taxonomy" id="1977638"/>
    <lineage>
        <taxon>Viruses</taxon>
        <taxon>Varidnaviria</taxon>
        <taxon>Bamfordvirae</taxon>
        <taxon>Nucleocytoviricota</taxon>
        <taxon>Megaviricetes</taxon>
        <taxon>Imitervirales</taxon>
        <taxon>Mimiviridae</taxon>
        <taxon>Klosneuvirinae</taxon>
        <taxon>Hokovirus</taxon>
    </lineage>
</organism>
<accession>A0A1V0SER4</accession>
<reference evidence="1" key="1">
    <citation type="journal article" date="2017" name="Science">
        <title>Giant viruses with an expanded complement of translation system components.</title>
        <authorList>
            <person name="Schulz F."/>
            <person name="Yutin N."/>
            <person name="Ivanova N.N."/>
            <person name="Ortega D.R."/>
            <person name="Lee T.K."/>
            <person name="Vierheilig J."/>
            <person name="Daims H."/>
            <person name="Horn M."/>
            <person name="Wagner M."/>
            <person name="Jensen G.J."/>
            <person name="Kyrpides N.C."/>
            <person name="Koonin E.V."/>
            <person name="Woyke T."/>
        </authorList>
    </citation>
    <scope>NUCLEOTIDE SEQUENCE</scope>
    <source>
        <strain evidence="1">HKV1</strain>
    </source>
</reference>
<proteinExistence type="predicted"/>
<dbReference type="EMBL" id="KY684103">
    <property type="protein sequence ID" value="ARF10206.1"/>
    <property type="molecule type" value="Genomic_DNA"/>
</dbReference>
<name>A0A1V0SER4_9VIRU</name>
<sequence>MIRFCNTKKQHKNILNRAYYKFRINENVLILSNINLDNFFRVNYSNGKSKISLCVDNMVLDNSEIKLIFSLILLLEKDIIDKNTDDKYLIQKIDNDIYTINKFKNHDFIKMIQINVSQGEINDANLIIKTKTKEYEISVLKQVNNMYQHIELIDNNECEASKIRRNKKNYRNNYDYDDHYSNYYYNYSNNYSSNNYSYNRNYYGNNHTSFNHVNNYMNNNYNEEIDYDLYNFSCA</sequence>
<protein>
    <submittedName>
        <fullName evidence="1">Uncharacterized protein</fullName>
    </submittedName>
</protein>
<gene>
    <name evidence="1" type="ORF">Hokovirus_1_85</name>
</gene>